<feature type="repeat" description="ANK" evidence="3">
    <location>
        <begin position="232"/>
        <end position="264"/>
    </location>
</feature>
<reference evidence="4" key="1">
    <citation type="submission" date="2021-02" db="EMBL/GenBank/DDBJ databases">
        <authorList>
            <person name="Dougan E. K."/>
            <person name="Rhodes N."/>
            <person name="Thang M."/>
            <person name="Chan C."/>
        </authorList>
    </citation>
    <scope>NUCLEOTIDE SEQUENCE</scope>
</reference>
<protein>
    <submittedName>
        <fullName evidence="4">ANKRD50 protein</fullName>
    </submittedName>
</protein>
<evidence type="ECO:0000313" key="5">
    <source>
        <dbReference type="Proteomes" id="UP000649617"/>
    </source>
</evidence>
<dbReference type="SUPFAM" id="SSF48403">
    <property type="entry name" value="Ankyrin repeat"/>
    <property type="match status" value="1"/>
</dbReference>
<gene>
    <name evidence="4" type="primary">ANKRD50</name>
    <name evidence="4" type="ORF">SPIL2461_LOCUS3308</name>
</gene>
<dbReference type="GO" id="GO:0000976">
    <property type="term" value="F:transcription cis-regulatory region binding"/>
    <property type="evidence" value="ECO:0007669"/>
    <property type="project" value="TreeGrafter"/>
</dbReference>
<dbReference type="Gene3D" id="1.25.40.20">
    <property type="entry name" value="Ankyrin repeat-containing domain"/>
    <property type="match status" value="2"/>
</dbReference>
<dbReference type="InterPro" id="IPR002110">
    <property type="entry name" value="Ankyrin_rpt"/>
</dbReference>
<dbReference type="Proteomes" id="UP000649617">
    <property type="component" value="Unassembled WGS sequence"/>
</dbReference>
<proteinExistence type="predicted"/>
<evidence type="ECO:0000256" key="2">
    <source>
        <dbReference type="ARBA" id="ARBA00023043"/>
    </source>
</evidence>
<sequence>MSLIQVLSAVSGSCLLEVHLGEDLTASDFVNELKHLLCSKTGMSSFRQLLLVEDRVINADESCSWEGLGRPSIVKVAFQSLVDSFRDEFLQSAAEGHACRVTELLRKCQDPNSVDANGETALWKASAAGHLDIVHIMLDAGANLDIARKDGCLLASSADCEKCDLVGRSPLFVAADHGRLTSVCSLLLANALVDKADRYRRTPLMIASERGHLAVVCSLLEAGAEADFEDLRGRTPLFSAAEFGHRTVVCMLLQSGADAQKADEQGRTPLFAAADGGHLEVVRSVPRSECWCD</sequence>
<dbReference type="PANTHER" id="PTHR24193:SF121">
    <property type="entry name" value="ADA2A-CONTAINING COMPLEX COMPONENT 3, ISOFORM D"/>
    <property type="match status" value="1"/>
</dbReference>
<dbReference type="OrthoDB" id="194358at2759"/>
<keyword evidence="1" id="KW-0677">Repeat</keyword>
<organism evidence="4 5">
    <name type="scientific">Symbiodinium pilosum</name>
    <name type="common">Dinoflagellate</name>
    <dbReference type="NCBI Taxonomy" id="2952"/>
    <lineage>
        <taxon>Eukaryota</taxon>
        <taxon>Sar</taxon>
        <taxon>Alveolata</taxon>
        <taxon>Dinophyceae</taxon>
        <taxon>Suessiales</taxon>
        <taxon>Symbiodiniaceae</taxon>
        <taxon>Symbiodinium</taxon>
    </lineage>
</organism>
<dbReference type="SMART" id="SM00248">
    <property type="entry name" value="ANK"/>
    <property type="match status" value="4"/>
</dbReference>
<comment type="caution">
    <text evidence="4">The sequence shown here is derived from an EMBL/GenBank/DDBJ whole genome shotgun (WGS) entry which is preliminary data.</text>
</comment>
<dbReference type="PANTHER" id="PTHR24193">
    <property type="entry name" value="ANKYRIN REPEAT PROTEIN"/>
    <property type="match status" value="1"/>
</dbReference>
<keyword evidence="2 3" id="KW-0040">ANK repeat</keyword>
<name>A0A812KPQ4_SYMPI</name>
<feature type="repeat" description="ANK" evidence="3">
    <location>
        <begin position="117"/>
        <end position="149"/>
    </location>
</feature>
<dbReference type="InterPro" id="IPR050663">
    <property type="entry name" value="Ankyrin-SOCS_Box"/>
</dbReference>
<dbReference type="InterPro" id="IPR036770">
    <property type="entry name" value="Ankyrin_rpt-contain_sf"/>
</dbReference>
<dbReference type="EMBL" id="CAJNIZ010003981">
    <property type="protein sequence ID" value="CAE7227818.1"/>
    <property type="molecule type" value="Genomic_DNA"/>
</dbReference>
<evidence type="ECO:0000256" key="1">
    <source>
        <dbReference type="ARBA" id="ARBA00022737"/>
    </source>
</evidence>
<accession>A0A812KPQ4</accession>
<keyword evidence="5" id="KW-1185">Reference proteome</keyword>
<dbReference type="GO" id="GO:0045944">
    <property type="term" value="P:positive regulation of transcription by RNA polymerase II"/>
    <property type="evidence" value="ECO:0007669"/>
    <property type="project" value="TreeGrafter"/>
</dbReference>
<evidence type="ECO:0000256" key="3">
    <source>
        <dbReference type="PROSITE-ProRule" id="PRU00023"/>
    </source>
</evidence>
<dbReference type="AlphaFoldDB" id="A0A812KPQ4"/>
<feature type="repeat" description="ANK" evidence="3">
    <location>
        <begin position="199"/>
        <end position="231"/>
    </location>
</feature>
<dbReference type="PROSITE" id="PS50088">
    <property type="entry name" value="ANK_REPEAT"/>
    <property type="match status" value="3"/>
</dbReference>
<dbReference type="GO" id="GO:0005634">
    <property type="term" value="C:nucleus"/>
    <property type="evidence" value="ECO:0007669"/>
    <property type="project" value="TreeGrafter"/>
</dbReference>
<dbReference type="Pfam" id="PF12796">
    <property type="entry name" value="Ank_2"/>
    <property type="match status" value="2"/>
</dbReference>
<evidence type="ECO:0000313" key="4">
    <source>
        <dbReference type="EMBL" id="CAE7227818.1"/>
    </source>
</evidence>
<dbReference type="PROSITE" id="PS50297">
    <property type="entry name" value="ANK_REP_REGION"/>
    <property type="match status" value="3"/>
</dbReference>